<dbReference type="PANTHER" id="PTHR15818:SF2">
    <property type="entry name" value="G-PATCH DOMAIN AND KOW MOTIFS-CONTAINING PROTEIN"/>
    <property type="match status" value="1"/>
</dbReference>
<dbReference type="InterPro" id="IPR045166">
    <property type="entry name" value="Spp2-like"/>
</dbReference>
<dbReference type="PANTHER" id="PTHR15818">
    <property type="entry name" value="G PATCH AND KOW-CONTAINING"/>
    <property type="match status" value="1"/>
</dbReference>
<keyword evidence="5" id="KW-1185">Reference proteome</keyword>
<sequence length="163" mass="18401">MKLLLKSSSSSSSKLSIPIKPFLDLDSSNHQPQINNPSKHYLTQFDPSQTTPADDSVAKLVIPPLQNQWKPLNTMKNPELLPTTHPNDNDGEDITVEEFAEALLAGYGWSKGMGIGRRTREDVKVWQPKRWPGREGFGFVSDDCSRNLTRRRIGFDSISRNKH</sequence>
<name>A0AAN9F802_CROPI</name>
<evidence type="ECO:0000256" key="2">
    <source>
        <dbReference type="ARBA" id="ARBA00023242"/>
    </source>
</evidence>
<dbReference type="InterPro" id="IPR000467">
    <property type="entry name" value="G_patch_dom"/>
</dbReference>
<dbReference type="GO" id="GO:0005681">
    <property type="term" value="C:spliceosomal complex"/>
    <property type="evidence" value="ECO:0007669"/>
    <property type="project" value="TreeGrafter"/>
</dbReference>
<accession>A0AAN9F802</accession>
<dbReference type="AlphaFoldDB" id="A0AAN9F802"/>
<proteinExistence type="predicted"/>
<dbReference type="EMBL" id="JAYWIO010000004">
    <property type="protein sequence ID" value="KAK7270230.1"/>
    <property type="molecule type" value="Genomic_DNA"/>
</dbReference>
<gene>
    <name evidence="4" type="ORF">RIF29_23229</name>
</gene>
<protein>
    <recommendedName>
        <fullName evidence="3">G-patch domain-containing protein</fullName>
    </recommendedName>
</protein>
<dbReference type="Pfam" id="PF12656">
    <property type="entry name" value="G-patch_2"/>
    <property type="match status" value="1"/>
</dbReference>
<feature type="domain" description="G-patch" evidence="3">
    <location>
        <begin position="96"/>
        <end position="142"/>
    </location>
</feature>
<comment type="caution">
    <text evidence="4">The sequence shown here is derived from an EMBL/GenBank/DDBJ whole genome shotgun (WGS) entry which is preliminary data.</text>
</comment>
<comment type="subcellular location">
    <subcellularLocation>
        <location evidence="1">Nucleus</location>
    </subcellularLocation>
</comment>
<dbReference type="PROSITE" id="PS50174">
    <property type="entry name" value="G_PATCH"/>
    <property type="match status" value="1"/>
</dbReference>
<dbReference type="Proteomes" id="UP001372338">
    <property type="component" value="Unassembled WGS sequence"/>
</dbReference>
<dbReference type="GO" id="GO:0003676">
    <property type="term" value="F:nucleic acid binding"/>
    <property type="evidence" value="ECO:0007669"/>
    <property type="project" value="InterPro"/>
</dbReference>
<evidence type="ECO:0000259" key="3">
    <source>
        <dbReference type="PROSITE" id="PS50174"/>
    </source>
</evidence>
<dbReference type="InterPro" id="IPR026822">
    <property type="entry name" value="Spp2/MOS2_G-patch"/>
</dbReference>
<evidence type="ECO:0000256" key="1">
    <source>
        <dbReference type="ARBA" id="ARBA00004123"/>
    </source>
</evidence>
<keyword evidence="2" id="KW-0539">Nucleus</keyword>
<reference evidence="4 5" key="1">
    <citation type="submission" date="2024-01" db="EMBL/GenBank/DDBJ databases">
        <title>The genomes of 5 underutilized Papilionoideae crops provide insights into root nodulation and disease resistanc.</title>
        <authorList>
            <person name="Yuan L."/>
        </authorList>
    </citation>
    <scope>NUCLEOTIDE SEQUENCE [LARGE SCALE GENOMIC DNA]</scope>
    <source>
        <strain evidence="4">ZHUSHIDOU_FW_LH</strain>
        <tissue evidence="4">Leaf</tissue>
    </source>
</reference>
<evidence type="ECO:0000313" key="4">
    <source>
        <dbReference type="EMBL" id="KAK7270230.1"/>
    </source>
</evidence>
<dbReference type="GO" id="GO:0000398">
    <property type="term" value="P:mRNA splicing, via spliceosome"/>
    <property type="evidence" value="ECO:0007669"/>
    <property type="project" value="InterPro"/>
</dbReference>
<evidence type="ECO:0000313" key="5">
    <source>
        <dbReference type="Proteomes" id="UP001372338"/>
    </source>
</evidence>
<organism evidence="4 5">
    <name type="scientific">Crotalaria pallida</name>
    <name type="common">Smooth rattlebox</name>
    <name type="synonym">Crotalaria striata</name>
    <dbReference type="NCBI Taxonomy" id="3830"/>
    <lineage>
        <taxon>Eukaryota</taxon>
        <taxon>Viridiplantae</taxon>
        <taxon>Streptophyta</taxon>
        <taxon>Embryophyta</taxon>
        <taxon>Tracheophyta</taxon>
        <taxon>Spermatophyta</taxon>
        <taxon>Magnoliopsida</taxon>
        <taxon>eudicotyledons</taxon>
        <taxon>Gunneridae</taxon>
        <taxon>Pentapetalae</taxon>
        <taxon>rosids</taxon>
        <taxon>fabids</taxon>
        <taxon>Fabales</taxon>
        <taxon>Fabaceae</taxon>
        <taxon>Papilionoideae</taxon>
        <taxon>50 kb inversion clade</taxon>
        <taxon>genistoids sensu lato</taxon>
        <taxon>core genistoids</taxon>
        <taxon>Crotalarieae</taxon>
        <taxon>Crotalaria</taxon>
    </lineage>
</organism>